<gene>
    <name evidence="1" type="ORF">DME_LOCUS7063</name>
</gene>
<dbReference type="Proteomes" id="UP000274756">
    <property type="component" value="Unassembled WGS sequence"/>
</dbReference>
<dbReference type="WBParaSite" id="DME_0000270301-mRNA-1">
    <property type="protein sequence ID" value="DME_0000270301-mRNA-1"/>
    <property type="gene ID" value="DME_0000270301"/>
</dbReference>
<evidence type="ECO:0000313" key="3">
    <source>
        <dbReference type="Proteomes" id="UP000274756"/>
    </source>
</evidence>
<evidence type="ECO:0000313" key="2">
    <source>
        <dbReference type="Proteomes" id="UP000038040"/>
    </source>
</evidence>
<protein>
    <submittedName>
        <fullName evidence="4">Phosphoenolpyruvate carboxykinase</fullName>
    </submittedName>
</protein>
<reference evidence="4" key="1">
    <citation type="submission" date="2017-02" db="UniProtKB">
        <authorList>
            <consortium name="WormBaseParasite"/>
        </authorList>
    </citation>
    <scope>IDENTIFICATION</scope>
</reference>
<accession>A0A0N4U6X1</accession>
<dbReference type="EMBL" id="UYYG01001158">
    <property type="protein sequence ID" value="VDN57090.1"/>
    <property type="molecule type" value="Genomic_DNA"/>
</dbReference>
<dbReference type="Proteomes" id="UP000038040">
    <property type="component" value="Unplaced"/>
</dbReference>
<organism evidence="2 4">
    <name type="scientific">Dracunculus medinensis</name>
    <name type="common">Guinea worm</name>
    <dbReference type="NCBI Taxonomy" id="318479"/>
    <lineage>
        <taxon>Eukaryota</taxon>
        <taxon>Metazoa</taxon>
        <taxon>Ecdysozoa</taxon>
        <taxon>Nematoda</taxon>
        <taxon>Chromadorea</taxon>
        <taxon>Rhabditida</taxon>
        <taxon>Spirurina</taxon>
        <taxon>Dracunculoidea</taxon>
        <taxon>Dracunculidae</taxon>
        <taxon>Dracunculus</taxon>
    </lineage>
</organism>
<proteinExistence type="predicted"/>
<reference evidence="1 3" key="2">
    <citation type="submission" date="2018-11" db="EMBL/GenBank/DDBJ databases">
        <authorList>
            <consortium name="Pathogen Informatics"/>
        </authorList>
    </citation>
    <scope>NUCLEOTIDE SEQUENCE [LARGE SCALE GENOMIC DNA]</scope>
</reference>
<evidence type="ECO:0000313" key="1">
    <source>
        <dbReference type="EMBL" id="VDN57090.1"/>
    </source>
</evidence>
<name>A0A0N4U6X1_DRAME</name>
<evidence type="ECO:0000313" key="4">
    <source>
        <dbReference type="WBParaSite" id="DME_0000270301-mRNA-1"/>
    </source>
</evidence>
<dbReference type="OrthoDB" id="10428391at2759"/>
<sequence length="79" mass="9118">MVPKDTPFDENTVFLPRQMSESLKTVESPNFDNLDSEQRKFSLTNLFVRNTSVEEALRRDSKILINGDGFEKSDYMKVA</sequence>
<keyword evidence="3" id="KW-1185">Reference proteome</keyword>
<dbReference type="AlphaFoldDB" id="A0A0N4U6X1"/>